<dbReference type="AlphaFoldDB" id="D6YT75"/>
<feature type="domain" description="Aspartate/glutamate/uridylate kinase" evidence="12">
    <location>
        <begin position="6"/>
        <end position="198"/>
    </location>
</feature>
<dbReference type="FunFam" id="3.40.1160.10:FF:000001">
    <property type="entry name" value="Uridylate kinase"/>
    <property type="match status" value="1"/>
</dbReference>
<evidence type="ECO:0000256" key="6">
    <source>
        <dbReference type="ARBA" id="ARBA00022741"/>
    </source>
</evidence>
<dbReference type="GO" id="GO:0033862">
    <property type="term" value="F:UMP kinase activity"/>
    <property type="evidence" value="ECO:0007669"/>
    <property type="project" value="UniProtKB-EC"/>
</dbReference>
<feature type="binding site" evidence="11">
    <location>
        <position position="150"/>
    </location>
    <ligand>
        <name>ATP</name>
        <dbReference type="ChEBI" id="CHEBI:30616"/>
    </ligand>
</feature>
<dbReference type="GO" id="GO:0006225">
    <property type="term" value="P:UDP biosynthetic process"/>
    <property type="evidence" value="ECO:0007669"/>
    <property type="project" value="TreeGrafter"/>
</dbReference>
<dbReference type="HOGENOM" id="CLU_033861_0_0_0"/>
<keyword evidence="9 11" id="KW-0665">Pyrimidine biosynthesis</keyword>
<protein>
    <recommendedName>
        <fullName evidence="11">Uridylate kinase</fullName>
        <shortName evidence="11">UK</shortName>
        <ecNumber evidence="11">2.7.4.22</ecNumber>
    </recommendedName>
    <alternativeName>
        <fullName evidence="11">Uridine monophosphate kinase</fullName>
        <shortName evidence="11">UMP kinase</shortName>
        <shortName evidence="11">UMPK</shortName>
    </alternativeName>
</protein>
<feature type="binding site" evidence="11">
    <location>
        <position position="153"/>
    </location>
    <ligand>
        <name>ATP</name>
        <dbReference type="ChEBI" id="CHEBI:30616"/>
    </ligand>
</feature>
<feature type="binding site" evidence="11">
    <location>
        <position position="41"/>
    </location>
    <ligand>
        <name>ATP</name>
        <dbReference type="ChEBI" id="CHEBI:30616"/>
    </ligand>
</feature>
<dbReference type="InterPro" id="IPR015963">
    <property type="entry name" value="Uridylate_kinase_bac"/>
</dbReference>
<evidence type="ECO:0000256" key="11">
    <source>
        <dbReference type="HAMAP-Rule" id="MF_01220"/>
    </source>
</evidence>
<dbReference type="HAMAP" id="MF_01220_B">
    <property type="entry name" value="PyrH_B"/>
    <property type="match status" value="1"/>
</dbReference>
<gene>
    <name evidence="11 13" type="primary">pyrH</name>
    <name evidence="13" type="ordered locus">wcw_1935</name>
</gene>
<comment type="similarity">
    <text evidence="3 11">Belongs to the UMP kinase family.</text>
</comment>
<dbReference type="NCBIfam" id="TIGR02075">
    <property type="entry name" value="pyrH_bact"/>
    <property type="match status" value="1"/>
</dbReference>
<comment type="activity regulation">
    <text evidence="11">Inhibited by UTP.</text>
</comment>
<evidence type="ECO:0000256" key="2">
    <source>
        <dbReference type="ARBA" id="ARBA00004791"/>
    </source>
</evidence>
<keyword evidence="6 11" id="KW-0547">Nucleotide-binding</keyword>
<evidence type="ECO:0000259" key="12">
    <source>
        <dbReference type="Pfam" id="PF00696"/>
    </source>
</evidence>
<comment type="subunit">
    <text evidence="11">Homohexamer.</text>
</comment>
<evidence type="ECO:0000256" key="7">
    <source>
        <dbReference type="ARBA" id="ARBA00022777"/>
    </source>
</evidence>
<dbReference type="GO" id="GO:0044210">
    <property type="term" value="P:'de novo' CTP biosynthetic process"/>
    <property type="evidence" value="ECO:0007669"/>
    <property type="project" value="UniProtKB-UniRule"/>
</dbReference>
<feature type="binding site" evidence="11">
    <location>
        <position position="36"/>
    </location>
    <ligand>
        <name>UMP</name>
        <dbReference type="ChEBI" id="CHEBI:57865"/>
    </ligand>
</feature>
<evidence type="ECO:0000256" key="10">
    <source>
        <dbReference type="ARBA" id="ARBA00047767"/>
    </source>
</evidence>
<dbReference type="Proteomes" id="UP000001505">
    <property type="component" value="Chromosome"/>
</dbReference>
<evidence type="ECO:0000313" key="13">
    <source>
        <dbReference type="EMBL" id="ADI39270.1"/>
    </source>
</evidence>
<dbReference type="UniPathway" id="UPA00159">
    <property type="reaction ID" value="UER00275"/>
</dbReference>
<feature type="binding site" evidence="11">
    <location>
        <begin position="117"/>
        <end position="124"/>
    </location>
    <ligand>
        <name>UMP</name>
        <dbReference type="ChEBI" id="CHEBI:57865"/>
    </ligand>
</feature>
<organism evidence="13 14">
    <name type="scientific">Waddlia chondrophila (strain ATCC VR-1470 / WSU 86-1044)</name>
    <dbReference type="NCBI Taxonomy" id="716544"/>
    <lineage>
        <taxon>Bacteria</taxon>
        <taxon>Pseudomonadati</taxon>
        <taxon>Chlamydiota</taxon>
        <taxon>Chlamydiia</taxon>
        <taxon>Parachlamydiales</taxon>
        <taxon>Waddliaceae</taxon>
        <taxon>Waddlia</taxon>
    </lineage>
</organism>
<dbReference type="SUPFAM" id="SSF53633">
    <property type="entry name" value="Carbamate kinase-like"/>
    <property type="match status" value="1"/>
</dbReference>
<evidence type="ECO:0000256" key="1">
    <source>
        <dbReference type="ARBA" id="ARBA00004496"/>
    </source>
</evidence>
<dbReference type="GO" id="GO:0005737">
    <property type="term" value="C:cytoplasm"/>
    <property type="evidence" value="ECO:0007669"/>
    <property type="project" value="UniProtKB-SubCell"/>
</dbReference>
<dbReference type="CDD" id="cd04254">
    <property type="entry name" value="AAK_UMPK-PyrH-Ec"/>
    <property type="match status" value="1"/>
</dbReference>
<dbReference type="PANTHER" id="PTHR42833:SF4">
    <property type="entry name" value="URIDYLATE KINASE PUMPKIN, CHLOROPLASTIC"/>
    <property type="match status" value="1"/>
</dbReference>
<dbReference type="eggNOG" id="COG0528">
    <property type="taxonomic scope" value="Bacteria"/>
</dbReference>
<comment type="function">
    <text evidence="11">Catalyzes the reversible phosphorylation of UMP to UDP.</text>
</comment>
<sequence length="224" mass="24261">MGSQHFGISQEACEQLAKSIDKMRNSGLQVAVVIGGGNIFRGIHLENLGLERTPADQMGMLATMINGIALQQALGQINCKAIVMSSLSCPGLVDNFDLRRAIDHLENENVIIFVGGTGNPYFTTDTAAALRASEIQADIILKATKVDGVYDKDPMIHEDAKKFETLTYSKALSDNLKVMDATAIAMCRNSNIPIFVFNMKHLTEDKILSALSQEGLGTLVKGEM</sequence>
<feature type="binding site" evidence="11">
    <location>
        <position position="37"/>
    </location>
    <ligand>
        <name>ATP</name>
        <dbReference type="ChEBI" id="CHEBI:30616"/>
    </ligand>
</feature>
<dbReference type="Gene3D" id="3.40.1160.10">
    <property type="entry name" value="Acetylglutamate kinase-like"/>
    <property type="match status" value="1"/>
</dbReference>
<comment type="caution">
    <text evidence="11">Lacks conserved residue(s) required for the propagation of feature annotation.</text>
</comment>
<feature type="binding site" evidence="11">
    <location>
        <position position="144"/>
    </location>
    <ligand>
        <name>ATP</name>
        <dbReference type="ChEBI" id="CHEBI:30616"/>
    </ligand>
</feature>
<dbReference type="Pfam" id="PF00696">
    <property type="entry name" value="AA_kinase"/>
    <property type="match status" value="1"/>
</dbReference>
<feature type="binding site" evidence="11">
    <location>
        <position position="56"/>
    </location>
    <ligand>
        <name>UMP</name>
        <dbReference type="ChEBI" id="CHEBI:57865"/>
    </ligand>
</feature>
<comment type="pathway">
    <text evidence="2 11">Pyrimidine metabolism; CTP biosynthesis via de novo pathway; UDP from UMP (UMPK route): step 1/1.</text>
</comment>
<comment type="catalytic activity">
    <reaction evidence="10 11">
        <text>UMP + ATP = UDP + ADP</text>
        <dbReference type="Rhea" id="RHEA:24400"/>
        <dbReference type="ChEBI" id="CHEBI:30616"/>
        <dbReference type="ChEBI" id="CHEBI:57865"/>
        <dbReference type="ChEBI" id="CHEBI:58223"/>
        <dbReference type="ChEBI" id="CHEBI:456216"/>
        <dbReference type="EC" id="2.7.4.22"/>
    </reaction>
</comment>
<dbReference type="PIRSF" id="PIRSF005650">
    <property type="entry name" value="Uridylate_kin"/>
    <property type="match status" value="1"/>
</dbReference>
<evidence type="ECO:0000256" key="8">
    <source>
        <dbReference type="ARBA" id="ARBA00022840"/>
    </source>
</evidence>
<evidence type="ECO:0000313" key="14">
    <source>
        <dbReference type="Proteomes" id="UP000001505"/>
    </source>
</evidence>
<comment type="subcellular location">
    <subcellularLocation>
        <location evidence="1 11">Cytoplasm</location>
    </subcellularLocation>
</comment>
<keyword evidence="8 11" id="KW-0067">ATP-binding</keyword>
<keyword evidence="14" id="KW-1185">Reference proteome</keyword>
<evidence type="ECO:0000256" key="9">
    <source>
        <dbReference type="ARBA" id="ARBA00022975"/>
    </source>
</evidence>
<dbReference type="InterPro" id="IPR001048">
    <property type="entry name" value="Asp/Glu/Uridylate_kinase"/>
</dbReference>
<dbReference type="KEGG" id="wch:wcw_1935"/>
<dbReference type="PANTHER" id="PTHR42833">
    <property type="entry name" value="URIDYLATE KINASE"/>
    <property type="match status" value="1"/>
</dbReference>
<name>D6YT75_WADCW</name>
<evidence type="ECO:0000256" key="3">
    <source>
        <dbReference type="ARBA" id="ARBA00007614"/>
    </source>
</evidence>
<reference evidence="13 14" key="1">
    <citation type="journal article" date="2010" name="PLoS ONE">
        <title>The Waddlia genome: a window into chlamydial biology.</title>
        <authorList>
            <person name="Bertelli C."/>
            <person name="Collyn F."/>
            <person name="Croxatto A."/>
            <person name="Ruckert C."/>
            <person name="Polkinghorne A."/>
            <person name="Kebbi-Beghdadi C."/>
            <person name="Goesmann A."/>
            <person name="Vaughan L."/>
            <person name="Greub G."/>
        </authorList>
    </citation>
    <scope>NUCLEOTIDE SEQUENCE [LARGE SCALE GENOMIC DNA]</scope>
    <source>
        <strain evidence="14">ATCC VR-1470 / WSU 86-1044</strain>
    </source>
</reference>
<keyword evidence="5 11" id="KW-0808">Transferase</keyword>
<dbReference type="STRING" id="716544.wcw_1935"/>
<proteinExistence type="inferred from homology"/>
<evidence type="ECO:0000256" key="5">
    <source>
        <dbReference type="ARBA" id="ARBA00022679"/>
    </source>
</evidence>
<accession>D6YT75</accession>
<evidence type="ECO:0000256" key="4">
    <source>
        <dbReference type="ARBA" id="ARBA00022490"/>
    </source>
</evidence>
<dbReference type="GO" id="GO:0005524">
    <property type="term" value="F:ATP binding"/>
    <property type="evidence" value="ECO:0007669"/>
    <property type="project" value="UniProtKB-KW"/>
</dbReference>
<dbReference type="InterPro" id="IPR036393">
    <property type="entry name" value="AceGlu_kinase-like_sf"/>
</dbReference>
<dbReference type="InterPro" id="IPR011817">
    <property type="entry name" value="Uridylate_kinase"/>
</dbReference>
<dbReference type="EC" id="2.7.4.22" evidence="11"/>
<dbReference type="EMBL" id="CP001928">
    <property type="protein sequence ID" value="ADI39270.1"/>
    <property type="molecule type" value="Genomic_DNA"/>
</dbReference>
<keyword evidence="7 11" id="KW-0418">Kinase</keyword>
<keyword evidence="4 11" id="KW-0963">Cytoplasm</keyword>